<dbReference type="InterPro" id="IPR014710">
    <property type="entry name" value="RmlC-like_jellyroll"/>
</dbReference>
<dbReference type="GO" id="GO:0016491">
    <property type="term" value="F:oxidoreductase activity"/>
    <property type="evidence" value="ECO:0007669"/>
    <property type="project" value="UniProtKB-KW"/>
</dbReference>
<dbReference type="OrthoDB" id="109585at2"/>
<dbReference type="KEGG" id="ppai:E1956_39690"/>
<dbReference type="PANTHER" id="PTHR48105">
    <property type="entry name" value="THIOREDOXIN REDUCTASE 1-RELATED-RELATED"/>
    <property type="match status" value="1"/>
</dbReference>
<dbReference type="Proteomes" id="UP000295727">
    <property type="component" value="Chromosome 4"/>
</dbReference>
<dbReference type="InterPro" id="IPR000595">
    <property type="entry name" value="cNMP-bd_dom"/>
</dbReference>
<dbReference type="AlphaFoldDB" id="A0A4P7D517"/>
<evidence type="ECO:0000256" key="3">
    <source>
        <dbReference type="SAM" id="MobiDB-lite"/>
    </source>
</evidence>
<feature type="region of interest" description="Disordered" evidence="3">
    <location>
        <begin position="1"/>
        <end position="20"/>
    </location>
</feature>
<dbReference type="InterPro" id="IPR018490">
    <property type="entry name" value="cNMP-bd_dom_sf"/>
</dbReference>
<gene>
    <name evidence="5" type="ORF">E1956_39690</name>
</gene>
<evidence type="ECO:0000259" key="4">
    <source>
        <dbReference type="PROSITE" id="PS50042"/>
    </source>
</evidence>
<organism evidence="5 6">
    <name type="scientific">Paraburkholderia pallida</name>
    <dbReference type="NCBI Taxonomy" id="2547399"/>
    <lineage>
        <taxon>Bacteria</taxon>
        <taxon>Pseudomonadati</taxon>
        <taxon>Pseudomonadota</taxon>
        <taxon>Betaproteobacteria</taxon>
        <taxon>Burkholderiales</taxon>
        <taxon>Burkholderiaceae</taxon>
        <taxon>Paraburkholderia</taxon>
    </lineage>
</organism>
<dbReference type="InterPro" id="IPR050097">
    <property type="entry name" value="Ferredoxin-NADP_redctase_2"/>
</dbReference>
<dbReference type="Gene3D" id="2.60.120.10">
    <property type="entry name" value="Jelly Rolls"/>
    <property type="match status" value="1"/>
</dbReference>
<accession>A0A4P7D517</accession>
<keyword evidence="2" id="KW-0560">Oxidoreductase</keyword>
<protein>
    <submittedName>
        <fullName evidence="5">FAD-dependent oxidoreductase</fullName>
    </submittedName>
</protein>
<reference evidence="5 6" key="1">
    <citation type="submission" date="2019-03" db="EMBL/GenBank/DDBJ databases">
        <title>Paraburkholderia sp. 7MH5, isolated from subtropical forest soil.</title>
        <authorList>
            <person name="Gao Z.-H."/>
            <person name="Qiu L.-H."/>
        </authorList>
    </citation>
    <scope>NUCLEOTIDE SEQUENCE [LARGE SCALE GENOMIC DNA]</scope>
    <source>
        <strain evidence="5 6">7MH5</strain>
    </source>
</reference>
<evidence type="ECO:0000313" key="6">
    <source>
        <dbReference type="Proteomes" id="UP000295727"/>
    </source>
</evidence>
<dbReference type="SUPFAM" id="SSF51206">
    <property type="entry name" value="cAMP-binding domain-like"/>
    <property type="match status" value="1"/>
</dbReference>
<keyword evidence="1" id="KW-0285">Flavoprotein</keyword>
<dbReference type="Pfam" id="PF07992">
    <property type="entry name" value="Pyr_redox_2"/>
    <property type="match status" value="1"/>
</dbReference>
<dbReference type="InterPro" id="IPR036188">
    <property type="entry name" value="FAD/NAD-bd_sf"/>
</dbReference>
<proteinExistence type="predicted"/>
<dbReference type="PROSITE" id="PS50042">
    <property type="entry name" value="CNMP_BINDING_3"/>
    <property type="match status" value="1"/>
</dbReference>
<evidence type="ECO:0000256" key="1">
    <source>
        <dbReference type="ARBA" id="ARBA00022630"/>
    </source>
</evidence>
<evidence type="ECO:0000256" key="2">
    <source>
        <dbReference type="ARBA" id="ARBA00023002"/>
    </source>
</evidence>
<feature type="domain" description="Cyclic nucleotide-binding" evidence="4">
    <location>
        <begin position="27"/>
        <end position="143"/>
    </location>
</feature>
<dbReference type="SUPFAM" id="SSF51905">
    <property type="entry name" value="FAD/NAD(P)-binding domain"/>
    <property type="match status" value="1"/>
</dbReference>
<dbReference type="CDD" id="cd00038">
    <property type="entry name" value="CAP_ED"/>
    <property type="match status" value="1"/>
</dbReference>
<dbReference type="InterPro" id="IPR023753">
    <property type="entry name" value="FAD/NAD-binding_dom"/>
</dbReference>
<dbReference type="PRINTS" id="PR00368">
    <property type="entry name" value="FADPNR"/>
</dbReference>
<dbReference type="SMART" id="SM00100">
    <property type="entry name" value="cNMP"/>
    <property type="match status" value="1"/>
</dbReference>
<name>A0A4P7D517_9BURK</name>
<keyword evidence="6" id="KW-1185">Reference proteome</keyword>
<dbReference type="Gene3D" id="3.50.50.60">
    <property type="entry name" value="FAD/NAD(P)-binding domain"/>
    <property type="match status" value="2"/>
</dbReference>
<dbReference type="EMBL" id="CP038151">
    <property type="protein sequence ID" value="QBR03866.1"/>
    <property type="molecule type" value="Genomic_DNA"/>
</dbReference>
<dbReference type="PRINTS" id="PR00469">
    <property type="entry name" value="PNDRDTASEII"/>
</dbReference>
<dbReference type="Pfam" id="PF00027">
    <property type="entry name" value="cNMP_binding"/>
    <property type="match status" value="1"/>
</dbReference>
<evidence type="ECO:0000313" key="5">
    <source>
        <dbReference type="EMBL" id="QBR03866.1"/>
    </source>
</evidence>
<sequence>MRHQYDSDEEAPFSPLELHTDQAHPLLTEGEIARMLRFGNQVCWRAGESIYQAGQFASGVLVLLSGMAQVTRHQGLGQNNVKIRQGPGHFLGEAAQLSGRPSLVDAHALTDVTALQLTPDQLRALLVAEAELGERILRALVRRRVGLIEKGCGPVLIGRPGETRLVSLEGFLRRNDHPHTVIDAQSDPDALALLERIAPSAKDFPLVVCPDGAILRAPTEDQLASTLGWLPAFDRGRVYDVVIVGAGPAGLATAVYAASEGLSVAVFDARAPGGQAGSSARIENFLGFPMGISGQALAGRAFVQAQKFGAHIFIPSRVSAVRCSGNALTLNVENNNSVTARSVVVASGASYRRPAIDGLERFEGRGVYYWASPVEARLCKGQTVVLVGGGNSAGQAAAFLASHASAVHILIRGPGLEATMSRYLIERLAQLPNVELSVRTQVERLDGDEYGLNTVCCRSPEGQRNLSVRHVFLFTGAEANTHWLSDSGMELDDKGFVRTGPLVTGRPQSLVLPLETSMSRVFAIGDVRSSSVKRVAAAVGEGAAVVAQIHAVLSV</sequence>